<feature type="modified residue" description="4-aspartylphosphate" evidence="2">
    <location>
        <position position="67"/>
    </location>
</feature>
<dbReference type="SMART" id="SM00448">
    <property type="entry name" value="REC"/>
    <property type="match status" value="1"/>
</dbReference>
<evidence type="ECO:0000313" key="5">
    <source>
        <dbReference type="Proteomes" id="UP000597444"/>
    </source>
</evidence>
<reference evidence="4" key="1">
    <citation type="submission" date="2020-10" db="EMBL/GenBank/DDBJ databases">
        <title>Taxonomic study of unclassified bacteria belonging to the class Ktedonobacteria.</title>
        <authorList>
            <person name="Yabe S."/>
            <person name="Wang C.M."/>
            <person name="Zheng Y."/>
            <person name="Sakai Y."/>
            <person name="Cavaletti L."/>
            <person name="Monciardini P."/>
            <person name="Donadio S."/>
        </authorList>
    </citation>
    <scope>NUCLEOTIDE SEQUENCE</scope>
    <source>
        <strain evidence="4">ID150040</strain>
    </source>
</reference>
<dbReference type="PROSITE" id="PS50110">
    <property type="entry name" value="RESPONSE_REGULATORY"/>
    <property type="match status" value="1"/>
</dbReference>
<dbReference type="SUPFAM" id="SSF52172">
    <property type="entry name" value="CheY-like"/>
    <property type="match status" value="1"/>
</dbReference>
<evidence type="ECO:0000313" key="4">
    <source>
        <dbReference type="EMBL" id="GHO94720.1"/>
    </source>
</evidence>
<dbReference type="InterPro" id="IPR011006">
    <property type="entry name" value="CheY-like_superfamily"/>
</dbReference>
<dbReference type="AlphaFoldDB" id="A0A8J3N3Y6"/>
<dbReference type="PANTHER" id="PTHR44591">
    <property type="entry name" value="STRESS RESPONSE REGULATOR PROTEIN 1"/>
    <property type="match status" value="1"/>
</dbReference>
<dbReference type="InterPro" id="IPR050595">
    <property type="entry name" value="Bact_response_regulator"/>
</dbReference>
<dbReference type="Pfam" id="PF00072">
    <property type="entry name" value="Response_reg"/>
    <property type="match status" value="1"/>
</dbReference>
<gene>
    <name evidence="4" type="ORF">KSF_047680</name>
</gene>
<feature type="domain" description="Response regulatory" evidence="3">
    <location>
        <begin position="18"/>
        <end position="131"/>
    </location>
</feature>
<dbReference type="EMBL" id="BNJK01000001">
    <property type="protein sequence ID" value="GHO94720.1"/>
    <property type="molecule type" value="Genomic_DNA"/>
</dbReference>
<name>A0A8J3N3Y6_9CHLR</name>
<dbReference type="Gene3D" id="3.40.50.2300">
    <property type="match status" value="1"/>
</dbReference>
<dbReference type="GO" id="GO:0000160">
    <property type="term" value="P:phosphorelay signal transduction system"/>
    <property type="evidence" value="ECO:0007669"/>
    <property type="project" value="InterPro"/>
</dbReference>
<comment type="caution">
    <text evidence="4">The sequence shown here is derived from an EMBL/GenBank/DDBJ whole genome shotgun (WGS) entry which is preliminary data.</text>
</comment>
<dbReference type="PANTHER" id="PTHR44591:SF3">
    <property type="entry name" value="RESPONSE REGULATORY DOMAIN-CONTAINING PROTEIN"/>
    <property type="match status" value="1"/>
</dbReference>
<evidence type="ECO:0000259" key="3">
    <source>
        <dbReference type="PROSITE" id="PS50110"/>
    </source>
</evidence>
<evidence type="ECO:0000256" key="2">
    <source>
        <dbReference type="PROSITE-ProRule" id="PRU00169"/>
    </source>
</evidence>
<sequence length="135" mass="14380">MNTGSTAMPEDVLLMDKVVLVVEDDLDLRQTIQWMLEDEGFTVETAGDGQEALNQALQQKPSLVLLDMGLPIIDGNGVAAGLRSAYGNSIMILTMTADGRAAEKARNIGAIGYLSKPFDLDALIDAVRNALTGQS</sequence>
<protein>
    <recommendedName>
        <fullName evidence="3">Response regulatory domain-containing protein</fullName>
    </recommendedName>
</protein>
<dbReference type="Proteomes" id="UP000597444">
    <property type="component" value="Unassembled WGS sequence"/>
</dbReference>
<evidence type="ECO:0000256" key="1">
    <source>
        <dbReference type="ARBA" id="ARBA00022553"/>
    </source>
</evidence>
<dbReference type="InterPro" id="IPR001789">
    <property type="entry name" value="Sig_transdc_resp-reg_receiver"/>
</dbReference>
<keyword evidence="1 2" id="KW-0597">Phosphoprotein</keyword>
<accession>A0A8J3N3Y6</accession>
<proteinExistence type="predicted"/>
<organism evidence="4 5">
    <name type="scientific">Reticulibacter mediterranei</name>
    <dbReference type="NCBI Taxonomy" id="2778369"/>
    <lineage>
        <taxon>Bacteria</taxon>
        <taxon>Bacillati</taxon>
        <taxon>Chloroflexota</taxon>
        <taxon>Ktedonobacteria</taxon>
        <taxon>Ktedonobacterales</taxon>
        <taxon>Reticulibacteraceae</taxon>
        <taxon>Reticulibacter</taxon>
    </lineage>
</organism>
<dbReference type="RefSeq" id="WP_220205435.1">
    <property type="nucleotide sequence ID" value="NZ_BNJK01000001.1"/>
</dbReference>
<keyword evidence="5" id="KW-1185">Reference proteome</keyword>